<dbReference type="PROSITE" id="PS51257">
    <property type="entry name" value="PROKAR_LIPOPROTEIN"/>
    <property type="match status" value="1"/>
</dbReference>
<proteinExistence type="predicted"/>
<evidence type="ECO:0000313" key="3">
    <source>
        <dbReference type="RefSeq" id="XP_030748623.1"/>
    </source>
</evidence>
<gene>
    <name evidence="3" type="primary">LOC115876806</name>
</gene>
<dbReference type="OrthoDB" id="6752508at2759"/>
<dbReference type="AlphaFoldDB" id="A0A6J2XBE8"/>
<dbReference type="KEGG" id="soy:115876806"/>
<dbReference type="Proteomes" id="UP000504635">
    <property type="component" value="Unplaced"/>
</dbReference>
<dbReference type="RefSeq" id="XP_030748623.1">
    <property type="nucleotide sequence ID" value="XM_030892763.1"/>
</dbReference>
<keyword evidence="2" id="KW-1185">Reference proteome</keyword>
<name>A0A6J2XBE8_SITOR</name>
<sequence>MFKFTWSCIKLFALVQVVISIGCKNRAKENCEENTLQLSNLLSYACSQVDDQTNCRRNFLEASRATGNQPSLTLLSLYSDIYFADTRYEECAGLINDATATQTGQCVTGYCRLIRCIRRINADILVAECYSEASIDNSAELQADQVILYKNITSCILAKARCSTVNPITGQRQTNVFTTTSQGNFGKPLYNSVELNNALQVNQAGDIRIIAFPSTLSIQKYLCPYEFNLKQSSWQNYIC</sequence>
<evidence type="ECO:0000256" key="1">
    <source>
        <dbReference type="SAM" id="SignalP"/>
    </source>
</evidence>
<accession>A0A6J2XBE8</accession>
<dbReference type="InParanoid" id="A0A6J2XBE8"/>
<organism evidence="2 3">
    <name type="scientific">Sitophilus oryzae</name>
    <name type="common">Rice weevil</name>
    <name type="synonym">Curculio oryzae</name>
    <dbReference type="NCBI Taxonomy" id="7048"/>
    <lineage>
        <taxon>Eukaryota</taxon>
        <taxon>Metazoa</taxon>
        <taxon>Ecdysozoa</taxon>
        <taxon>Arthropoda</taxon>
        <taxon>Hexapoda</taxon>
        <taxon>Insecta</taxon>
        <taxon>Pterygota</taxon>
        <taxon>Neoptera</taxon>
        <taxon>Endopterygota</taxon>
        <taxon>Coleoptera</taxon>
        <taxon>Polyphaga</taxon>
        <taxon>Cucujiformia</taxon>
        <taxon>Curculionidae</taxon>
        <taxon>Dryophthorinae</taxon>
        <taxon>Sitophilus</taxon>
    </lineage>
</organism>
<feature type="signal peptide" evidence="1">
    <location>
        <begin position="1"/>
        <end position="20"/>
    </location>
</feature>
<dbReference type="GeneID" id="115876806"/>
<protein>
    <submittedName>
        <fullName evidence="3">Uncharacterized protein LOC115876806</fullName>
    </submittedName>
</protein>
<feature type="chain" id="PRO_5027018240" evidence="1">
    <location>
        <begin position="21"/>
        <end position="239"/>
    </location>
</feature>
<evidence type="ECO:0000313" key="2">
    <source>
        <dbReference type="Proteomes" id="UP000504635"/>
    </source>
</evidence>
<reference evidence="3" key="1">
    <citation type="submission" date="2025-08" db="UniProtKB">
        <authorList>
            <consortium name="RefSeq"/>
        </authorList>
    </citation>
    <scope>IDENTIFICATION</scope>
    <source>
        <tissue evidence="3">Gonads</tissue>
    </source>
</reference>
<keyword evidence="1" id="KW-0732">Signal</keyword>